<protein>
    <recommendedName>
        <fullName evidence="8">MarR family transcriptional regulator</fullName>
    </recommendedName>
</protein>
<dbReference type="Gene3D" id="3.30.450.40">
    <property type="match status" value="1"/>
</dbReference>
<dbReference type="InterPro" id="IPR005471">
    <property type="entry name" value="Tscrpt_reg_IclR_N"/>
</dbReference>
<keyword evidence="3" id="KW-0804">Transcription</keyword>
<dbReference type="RefSeq" id="WP_127830772.1">
    <property type="nucleotide sequence ID" value="NZ_RZYA01000014.1"/>
</dbReference>
<dbReference type="InterPro" id="IPR014757">
    <property type="entry name" value="Tscrpt_reg_IclR_C"/>
</dbReference>
<keyword evidence="2" id="KW-0238">DNA-binding</keyword>
<dbReference type="PROSITE" id="PS51078">
    <property type="entry name" value="ICLR_ED"/>
    <property type="match status" value="1"/>
</dbReference>
<dbReference type="GO" id="GO:0045892">
    <property type="term" value="P:negative regulation of DNA-templated transcription"/>
    <property type="evidence" value="ECO:0007669"/>
    <property type="project" value="TreeGrafter"/>
</dbReference>
<sequence length="314" mass="33033">MVRPALAATRALAVLDFFAAHPGGAFSLSELSAALGISLASALSVLQALEDAGYLVRHPKRKTYELGACPIALGDAALRGNPAVDLARGRMAELARELGTETVISAPAAHGDQIVILSTDGTPQIPSADIRRGQRVPLVPPLGQVFYAWSPEGRTESWLRRLDGVDERTREAVRAHMAGALAAVRERGYSVAVDGPARVELGGLLQRLAERPVDADALRAHFDAVAAELAGSAYELLDIEPEREYTIATVVAAVHDSAGAVALALTVNGLRRARGSRVVEIGERLAGVARAITKRTGGRIVPLVDVPPPPRQGS</sequence>
<dbReference type="GO" id="GO:0003700">
    <property type="term" value="F:DNA-binding transcription factor activity"/>
    <property type="evidence" value="ECO:0007669"/>
    <property type="project" value="TreeGrafter"/>
</dbReference>
<gene>
    <name evidence="6" type="ORF">EOT10_26040</name>
</gene>
<evidence type="ECO:0000313" key="6">
    <source>
        <dbReference type="EMBL" id="RVU20817.1"/>
    </source>
</evidence>
<dbReference type="PANTHER" id="PTHR30136">
    <property type="entry name" value="HELIX-TURN-HELIX TRANSCRIPTIONAL REGULATOR, ICLR FAMILY"/>
    <property type="match status" value="1"/>
</dbReference>
<organism evidence="6 7">
    <name type="scientific">Streptomyces antnestii</name>
    <dbReference type="NCBI Taxonomy" id="2494256"/>
    <lineage>
        <taxon>Bacteria</taxon>
        <taxon>Bacillati</taxon>
        <taxon>Actinomycetota</taxon>
        <taxon>Actinomycetes</taxon>
        <taxon>Kitasatosporales</taxon>
        <taxon>Streptomycetaceae</taxon>
        <taxon>Streptomyces</taxon>
    </lineage>
</organism>
<evidence type="ECO:0000256" key="2">
    <source>
        <dbReference type="ARBA" id="ARBA00023125"/>
    </source>
</evidence>
<dbReference type="InterPro" id="IPR036388">
    <property type="entry name" value="WH-like_DNA-bd_sf"/>
</dbReference>
<dbReference type="EMBL" id="RZYA01000014">
    <property type="protein sequence ID" value="RVU20817.1"/>
    <property type="molecule type" value="Genomic_DNA"/>
</dbReference>
<keyword evidence="7" id="KW-1185">Reference proteome</keyword>
<evidence type="ECO:0000256" key="3">
    <source>
        <dbReference type="ARBA" id="ARBA00023163"/>
    </source>
</evidence>
<dbReference type="InterPro" id="IPR050707">
    <property type="entry name" value="HTH_MetabolicPath_Reg"/>
</dbReference>
<evidence type="ECO:0008006" key="8">
    <source>
        <dbReference type="Google" id="ProtNLM"/>
    </source>
</evidence>
<dbReference type="Pfam" id="PF09339">
    <property type="entry name" value="HTH_IclR"/>
    <property type="match status" value="1"/>
</dbReference>
<dbReference type="SMART" id="SM00346">
    <property type="entry name" value="HTH_ICLR"/>
    <property type="match status" value="1"/>
</dbReference>
<reference evidence="6 7" key="1">
    <citation type="submission" date="2019-01" db="EMBL/GenBank/DDBJ databases">
        <title>Genome sequences of Streptomyces and Rhizobium isolates collected from root and soil.</title>
        <authorList>
            <person name="Chhettri S."/>
            <person name="Sevigny J.L."/>
            <person name="Sen A."/>
            <person name="Ennis N."/>
            <person name="Tisa L."/>
        </authorList>
    </citation>
    <scope>NUCLEOTIDE SEQUENCE [LARGE SCALE GENOMIC DNA]</scope>
    <source>
        <strain evidence="6 7">San01</strain>
    </source>
</reference>
<evidence type="ECO:0000256" key="1">
    <source>
        <dbReference type="ARBA" id="ARBA00023015"/>
    </source>
</evidence>
<evidence type="ECO:0000259" key="5">
    <source>
        <dbReference type="PROSITE" id="PS51078"/>
    </source>
</evidence>
<dbReference type="Gene3D" id="1.10.10.10">
    <property type="entry name" value="Winged helix-like DNA-binding domain superfamily/Winged helix DNA-binding domain"/>
    <property type="match status" value="1"/>
</dbReference>
<dbReference type="InterPro" id="IPR029016">
    <property type="entry name" value="GAF-like_dom_sf"/>
</dbReference>
<feature type="domain" description="HTH iclR-type" evidence="4">
    <location>
        <begin position="5"/>
        <end position="68"/>
    </location>
</feature>
<dbReference type="GO" id="GO:0003677">
    <property type="term" value="F:DNA binding"/>
    <property type="evidence" value="ECO:0007669"/>
    <property type="project" value="UniProtKB-KW"/>
</dbReference>
<dbReference type="SUPFAM" id="SSF46785">
    <property type="entry name" value="Winged helix' DNA-binding domain"/>
    <property type="match status" value="1"/>
</dbReference>
<name>A0A3S2XQX8_9ACTN</name>
<dbReference type="Proteomes" id="UP000283128">
    <property type="component" value="Unassembled WGS sequence"/>
</dbReference>
<proteinExistence type="predicted"/>
<comment type="caution">
    <text evidence="6">The sequence shown here is derived from an EMBL/GenBank/DDBJ whole genome shotgun (WGS) entry which is preliminary data.</text>
</comment>
<dbReference type="PANTHER" id="PTHR30136:SF35">
    <property type="entry name" value="HTH-TYPE TRANSCRIPTIONAL REGULATOR RV1719"/>
    <property type="match status" value="1"/>
</dbReference>
<dbReference type="SUPFAM" id="SSF55781">
    <property type="entry name" value="GAF domain-like"/>
    <property type="match status" value="1"/>
</dbReference>
<dbReference type="AlphaFoldDB" id="A0A3S2XQX8"/>
<feature type="domain" description="IclR-ED" evidence="5">
    <location>
        <begin position="69"/>
        <end position="298"/>
    </location>
</feature>
<evidence type="ECO:0000259" key="4">
    <source>
        <dbReference type="PROSITE" id="PS51077"/>
    </source>
</evidence>
<keyword evidence="1" id="KW-0805">Transcription regulation</keyword>
<dbReference type="InterPro" id="IPR036390">
    <property type="entry name" value="WH_DNA-bd_sf"/>
</dbReference>
<dbReference type="PROSITE" id="PS51077">
    <property type="entry name" value="HTH_ICLR"/>
    <property type="match status" value="1"/>
</dbReference>
<accession>A0A3S2XQX8</accession>
<evidence type="ECO:0000313" key="7">
    <source>
        <dbReference type="Proteomes" id="UP000283128"/>
    </source>
</evidence>
<dbReference type="OrthoDB" id="7495200at2"/>